<dbReference type="GO" id="GO:0005634">
    <property type="term" value="C:nucleus"/>
    <property type="evidence" value="ECO:0007669"/>
    <property type="project" value="TreeGrafter"/>
</dbReference>
<feature type="compositionally biased region" description="Polar residues" evidence="1">
    <location>
        <begin position="193"/>
        <end position="211"/>
    </location>
</feature>
<accession>A0A6J3M677</accession>
<dbReference type="GO" id="GO:0031490">
    <property type="term" value="F:chromatin DNA binding"/>
    <property type="evidence" value="ECO:0007669"/>
    <property type="project" value="TreeGrafter"/>
</dbReference>
<sequence length="231" mass="24894">MLSASSTLPFTPLPDEQNLYTSPLRIGLSISIPSHYPAKQQHPFSLTHPSGRLFLTNRRLIYLPDKPTERLQSFAAPILSLHDSHVTAPFFGPNAWLALLQPVADGGIPMPSGGVVELKFTFKDGGAFDFHSSYDRVRERLQQVVGNLGADGGNGNDSRAALNNVNLSAVNLDDLPAYQEESSGPLLSPVLAATQTSMPAPGETETQNLGPSGQAFRPPVEPPPAYEEARR</sequence>
<dbReference type="GeneID" id="54362840"/>
<evidence type="ECO:0000313" key="2">
    <source>
        <dbReference type="Proteomes" id="UP000504637"/>
    </source>
</evidence>
<evidence type="ECO:0008006" key="4">
    <source>
        <dbReference type="Google" id="ProtNLM"/>
    </source>
</evidence>
<dbReference type="GO" id="GO:0003713">
    <property type="term" value="F:transcription coactivator activity"/>
    <property type="evidence" value="ECO:0007669"/>
    <property type="project" value="InterPro"/>
</dbReference>
<evidence type="ECO:0000256" key="1">
    <source>
        <dbReference type="SAM" id="MobiDB-lite"/>
    </source>
</evidence>
<protein>
    <recommendedName>
        <fullName evidence="4">WW-domain-binding protein</fullName>
    </recommendedName>
</protein>
<name>A0A6J3M677_9PEZI</name>
<dbReference type="OrthoDB" id="1259151at2759"/>
<gene>
    <name evidence="3" type="ORF">K489DRAFT_381111</name>
</gene>
<dbReference type="PANTHER" id="PTHR31606">
    <property type="entry name" value="WW DOMAIN BINDING PROTEIN 2, ISOFORM E"/>
    <property type="match status" value="1"/>
</dbReference>
<reference evidence="3" key="2">
    <citation type="submission" date="2020-04" db="EMBL/GenBank/DDBJ databases">
        <authorList>
            <consortium name="NCBI Genome Project"/>
        </authorList>
    </citation>
    <scope>NUCLEOTIDE SEQUENCE</scope>
    <source>
        <strain evidence="3">CBS 342.82</strain>
    </source>
</reference>
<keyword evidence="2" id="KW-1185">Reference proteome</keyword>
<dbReference type="PANTHER" id="PTHR31606:SF1">
    <property type="entry name" value="WW DOMAIN BINDING PROTEIN 2, ISOFORM E"/>
    <property type="match status" value="1"/>
</dbReference>
<dbReference type="AlphaFoldDB" id="A0A6J3M677"/>
<evidence type="ECO:0000313" key="3">
    <source>
        <dbReference type="RefSeq" id="XP_033459403.1"/>
    </source>
</evidence>
<dbReference type="Proteomes" id="UP000504637">
    <property type="component" value="Unplaced"/>
</dbReference>
<dbReference type="RefSeq" id="XP_033459403.1">
    <property type="nucleotide sequence ID" value="XM_033605040.1"/>
</dbReference>
<organism evidence="3">
    <name type="scientific">Dissoconium aciculare CBS 342.82</name>
    <dbReference type="NCBI Taxonomy" id="1314786"/>
    <lineage>
        <taxon>Eukaryota</taxon>
        <taxon>Fungi</taxon>
        <taxon>Dikarya</taxon>
        <taxon>Ascomycota</taxon>
        <taxon>Pezizomycotina</taxon>
        <taxon>Dothideomycetes</taxon>
        <taxon>Dothideomycetidae</taxon>
        <taxon>Mycosphaerellales</taxon>
        <taxon>Dissoconiaceae</taxon>
        <taxon>Dissoconium</taxon>
    </lineage>
</organism>
<feature type="region of interest" description="Disordered" evidence="1">
    <location>
        <begin position="189"/>
        <end position="231"/>
    </location>
</feature>
<reference evidence="3" key="3">
    <citation type="submission" date="2025-08" db="UniProtKB">
        <authorList>
            <consortium name="RefSeq"/>
        </authorList>
    </citation>
    <scope>IDENTIFICATION</scope>
    <source>
        <strain evidence="3">CBS 342.82</strain>
    </source>
</reference>
<dbReference type="SUPFAM" id="SSF50729">
    <property type="entry name" value="PH domain-like"/>
    <property type="match status" value="1"/>
</dbReference>
<proteinExistence type="predicted"/>
<dbReference type="InterPro" id="IPR044852">
    <property type="entry name" value="WBP2-like"/>
</dbReference>
<reference evidence="3" key="1">
    <citation type="submission" date="2020-01" db="EMBL/GenBank/DDBJ databases">
        <authorList>
            <consortium name="DOE Joint Genome Institute"/>
            <person name="Haridas S."/>
            <person name="Albert R."/>
            <person name="Binder M."/>
            <person name="Bloem J."/>
            <person name="Labutti K."/>
            <person name="Salamov A."/>
            <person name="Andreopoulos B."/>
            <person name="Baker S.E."/>
            <person name="Barry K."/>
            <person name="Bills G."/>
            <person name="Bluhm B.H."/>
            <person name="Cannon C."/>
            <person name="Castanera R."/>
            <person name="Culley D.E."/>
            <person name="Daum C."/>
            <person name="Ezra D."/>
            <person name="Gonzalez J.B."/>
            <person name="Henrissat B."/>
            <person name="Kuo A."/>
            <person name="Liang C."/>
            <person name="Lipzen A."/>
            <person name="Lutzoni F."/>
            <person name="Magnuson J."/>
            <person name="Mondo S."/>
            <person name="Nolan M."/>
            <person name="Ohm R."/>
            <person name="Pangilinan J."/>
            <person name="Park H.-J."/>
            <person name="Ramirez L."/>
            <person name="Alfaro M."/>
            <person name="Sun H."/>
            <person name="Tritt A."/>
            <person name="Yoshinaga Y."/>
            <person name="Zwiers L.-H."/>
            <person name="Turgeon B.G."/>
            <person name="Goodwin S.B."/>
            <person name="Spatafora J.W."/>
            <person name="Crous P.W."/>
            <person name="Grigoriev I.V."/>
        </authorList>
    </citation>
    <scope>NUCLEOTIDE SEQUENCE</scope>
    <source>
        <strain evidence="3">CBS 342.82</strain>
    </source>
</reference>
<dbReference type="CDD" id="cd13214">
    <property type="entry name" value="PH-GRAM_WBP2"/>
    <property type="match status" value="1"/>
</dbReference>